<accession>A0A017TER0</accession>
<comment type="caution">
    <text evidence="1">The sequence shown here is derived from an EMBL/GenBank/DDBJ whole genome shotgun (WGS) entry which is preliminary data.</text>
</comment>
<evidence type="ECO:0000313" key="2">
    <source>
        <dbReference type="Proteomes" id="UP000019678"/>
    </source>
</evidence>
<name>A0A017TER0_9BACT</name>
<organism evidence="1 2">
    <name type="scientific">Chondromyces apiculatus DSM 436</name>
    <dbReference type="NCBI Taxonomy" id="1192034"/>
    <lineage>
        <taxon>Bacteria</taxon>
        <taxon>Pseudomonadati</taxon>
        <taxon>Myxococcota</taxon>
        <taxon>Polyangia</taxon>
        <taxon>Polyangiales</taxon>
        <taxon>Polyangiaceae</taxon>
        <taxon>Chondromyces</taxon>
    </lineage>
</organism>
<protein>
    <submittedName>
        <fullName evidence="1">Uncharacterized protein</fullName>
    </submittedName>
</protein>
<keyword evidence="2" id="KW-1185">Reference proteome</keyword>
<sequence length="80" mass="9452">MRAEPLLERLGARLSVRFIPPFPLFPRALLSGDLLGRRLPLRDRLSYIFRQLRLSRFRTMVIDFLRHVRLHHGLSAATFQ</sequence>
<dbReference type="AlphaFoldDB" id="A0A017TER0"/>
<evidence type="ECO:0000313" key="1">
    <source>
        <dbReference type="EMBL" id="EYF07046.1"/>
    </source>
</evidence>
<gene>
    <name evidence="1" type="ORF">CAP_1305</name>
</gene>
<proteinExistence type="predicted"/>
<dbReference type="Proteomes" id="UP000019678">
    <property type="component" value="Unassembled WGS sequence"/>
</dbReference>
<dbReference type="EMBL" id="ASRX01000013">
    <property type="protein sequence ID" value="EYF07046.1"/>
    <property type="molecule type" value="Genomic_DNA"/>
</dbReference>
<reference evidence="1 2" key="1">
    <citation type="submission" date="2013-05" db="EMBL/GenBank/DDBJ databases">
        <title>Genome assembly of Chondromyces apiculatus DSM 436.</title>
        <authorList>
            <person name="Sharma G."/>
            <person name="Khatri I."/>
            <person name="Kaur C."/>
            <person name="Mayilraj S."/>
            <person name="Subramanian S."/>
        </authorList>
    </citation>
    <scope>NUCLEOTIDE SEQUENCE [LARGE SCALE GENOMIC DNA]</scope>
    <source>
        <strain evidence="1 2">DSM 436</strain>
    </source>
</reference>